<evidence type="ECO:0000313" key="2">
    <source>
        <dbReference type="Proteomes" id="UP001196413"/>
    </source>
</evidence>
<accession>A0AAD5QK33</accession>
<keyword evidence="2" id="KW-1185">Reference proteome</keyword>
<dbReference type="AlphaFoldDB" id="A0AAD5QK33"/>
<dbReference type="Proteomes" id="UP001196413">
    <property type="component" value="Unassembled WGS sequence"/>
</dbReference>
<organism evidence="1 2">
    <name type="scientific">Parelaphostrongylus tenuis</name>
    <name type="common">Meningeal worm</name>
    <dbReference type="NCBI Taxonomy" id="148309"/>
    <lineage>
        <taxon>Eukaryota</taxon>
        <taxon>Metazoa</taxon>
        <taxon>Ecdysozoa</taxon>
        <taxon>Nematoda</taxon>
        <taxon>Chromadorea</taxon>
        <taxon>Rhabditida</taxon>
        <taxon>Rhabditina</taxon>
        <taxon>Rhabditomorpha</taxon>
        <taxon>Strongyloidea</taxon>
        <taxon>Metastrongylidae</taxon>
        <taxon>Parelaphostrongylus</taxon>
    </lineage>
</organism>
<proteinExistence type="predicted"/>
<sequence length="151" mass="17621">MFTKVDRESVTETTEEDLNMTTDELVDNFDCGHATFSRTLKAARRKWKKSRWIPYSSLECRCADSRTSLRNCSGQSHHRRQTIFPKSQRCPNHCLSPGQRGTPIPRPNQFASSRGLTTFLESKNGKFYEHGIDWLPERWQKCVQINGEYFE</sequence>
<comment type="caution">
    <text evidence="1">The sequence shown here is derived from an EMBL/GenBank/DDBJ whole genome shotgun (WGS) entry which is preliminary data.</text>
</comment>
<protein>
    <submittedName>
        <fullName evidence="1">Uncharacterized protein</fullName>
    </submittedName>
</protein>
<gene>
    <name evidence="1" type="ORF">KIN20_005433</name>
</gene>
<reference evidence="1" key="1">
    <citation type="submission" date="2021-06" db="EMBL/GenBank/DDBJ databases">
        <title>Parelaphostrongylus tenuis whole genome reference sequence.</title>
        <authorList>
            <person name="Garwood T.J."/>
            <person name="Larsen P.A."/>
            <person name="Fountain-Jones N.M."/>
            <person name="Garbe J.R."/>
            <person name="Macchietto M.G."/>
            <person name="Kania S.A."/>
            <person name="Gerhold R.W."/>
            <person name="Richards J.E."/>
            <person name="Wolf T.M."/>
        </authorList>
    </citation>
    <scope>NUCLEOTIDE SEQUENCE</scope>
    <source>
        <strain evidence="1">MNPRO001-30</strain>
        <tissue evidence="1">Meninges</tissue>
    </source>
</reference>
<name>A0AAD5QK33_PARTN</name>
<evidence type="ECO:0000313" key="1">
    <source>
        <dbReference type="EMBL" id="KAJ1349781.1"/>
    </source>
</evidence>
<dbReference type="EMBL" id="JAHQIW010000743">
    <property type="protein sequence ID" value="KAJ1349781.1"/>
    <property type="molecule type" value="Genomic_DNA"/>
</dbReference>